<dbReference type="Proteomes" id="UP000529417">
    <property type="component" value="Unassembled WGS sequence"/>
</dbReference>
<gene>
    <name evidence="1" type="ORF">HUK65_17480</name>
</gene>
<sequence length="194" mass="21233">MRPRLELTHCQYQSTRESAPKRSSSSARTAWLACTESDVERLDAKAAESMSCYPLERARVLLIGFEADELCDISHGLCTIGVDATDSISNVDHLHKASEYLLGFTHILVNIDAFEDVESAVDVLLAYRSNAPFMVIVACSYMVGGDDFGRERTAICDATLKMPISTSRLAKGLSSAELAVSANRCCSLFALERQ</sequence>
<accession>A0A7Z0KZJ5</accession>
<name>A0A7Z0KZJ5_9RHOB</name>
<proteinExistence type="predicted"/>
<evidence type="ECO:0000313" key="1">
    <source>
        <dbReference type="EMBL" id="NYS26767.1"/>
    </source>
</evidence>
<keyword evidence="2" id="KW-1185">Reference proteome</keyword>
<protein>
    <submittedName>
        <fullName evidence="1">Uncharacterized protein</fullName>
    </submittedName>
</protein>
<dbReference type="AlphaFoldDB" id="A0A7Z0KZJ5"/>
<reference evidence="1 2" key="1">
    <citation type="journal article" date="2000" name="Arch. Microbiol.">
        <title>Rhodobaca bogoriensis gen. nov. and sp. nov., an alkaliphilic purple nonsulfur bacterium from African Rift Valley soda lakes.</title>
        <authorList>
            <person name="Milford A.D."/>
            <person name="Achenbach L.A."/>
            <person name="Jung D.O."/>
            <person name="Madigan M.T."/>
        </authorList>
    </citation>
    <scope>NUCLEOTIDE SEQUENCE [LARGE SCALE GENOMIC DNA]</scope>
    <source>
        <strain evidence="1 2">2376</strain>
    </source>
</reference>
<dbReference type="RefSeq" id="WP_179907559.1">
    <property type="nucleotide sequence ID" value="NZ_JACBXS010000072.1"/>
</dbReference>
<dbReference type="EMBL" id="JACBXS010000072">
    <property type="protein sequence ID" value="NYS26767.1"/>
    <property type="molecule type" value="Genomic_DNA"/>
</dbReference>
<evidence type="ECO:0000313" key="2">
    <source>
        <dbReference type="Proteomes" id="UP000529417"/>
    </source>
</evidence>
<organism evidence="1 2">
    <name type="scientific">Rhabdonatronobacter sediminivivens</name>
    <dbReference type="NCBI Taxonomy" id="2743469"/>
    <lineage>
        <taxon>Bacteria</taxon>
        <taxon>Pseudomonadati</taxon>
        <taxon>Pseudomonadota</taxon>
        <taxon>Alphaproteobacteria</taxon>
        <taxon>Rhodobacterales</taxon>
        <taxon>Paracoccaceae</taxon>
        <taxon>Rhabdonatronobacter</taxon>
    </lineage>
</organism>
<comment type="caution">
    <text evidence="1">The sequence shown here is derived from an EMBL/GenBank/DDBJ whole genome shotgun (WGS) entry which is preliminary data.</text>
</comment>